<accession>A0A2I2MFW3</accession>
<evidence type="ECO:0000313" key="2">
    <source>
        <dbReference type="EMBL" id="SOU92608.1"/>
    </source>
</evidence>
<dbReference type="InterPro" id="IPR011051">
    <property type="entry name" value="RmlC_Cupin_sf"/>
</dbReference>
<feature type="domain" description="Cupin type-2" evidence="1">
    <location>
        <begin position="35"/>
        <end position="89"/>
    </location>
</feature>
<dbReference type="SUPFAM" id="SSF51182">
    <property type="entry name" value="RmlC-like cupins"/>
    <property type="match status" value="1"/>
</dbReference>
<dbReference type="RefSeq" id="WP_099590531.1">
    <property type="nucleotide sequence ID" value="NZ_OBMB01000001.1"/>
</dbReference>
<dbReference type="InterPro" id="IPR014710">
    <property type="entry name" value="RmlC-like_jellyroll"/>
</dbReference>
<dbReference type="Gene3D" id="2.60.120.10">
    <property type="entry name" value="Jelly Rolls"/>
    <property type="match status" value="1"/>
</dbReference>
<reference evidence="2" key="1">
    <citation type="submission" date="2017-12" db="EMBL/GenBank/DDBJ databases">
        <authorList>
            <consortium name="SysMetEx"/>
        </authorList>
    </citation>
    <scope>NUCLEOTIDE SEQUENCE</scope>
    <source>
        <strain evidence="2">Pb_238</strain>
    </source>
</reference>
<gene>
    <name evidence="2" type="ORF">LFTS_01235</name>
</gene>
<evidence type="ECO:0000259" key="1">
    <source>
        <dbReference type="Pfam" id="PF07883"/>
    </source>
</evidence>
<sequence>MSSCFTSFNILEAEEIEKGLTVKTLSAGRVQLRHLVFEPGTLIPDHRHPEEVVTMVLEGTMEMTVGCEIRNVTAGDVFRVPPKTVHSGRVFSERVVAVSWSPNQ</sequence>
<dbReference type="OrthoDB" id="9797664at2"/>
<dbReference type="InterPro" id="IPR013096">
    <property type="entry name" value="Cupin_2"/>
</dbReference>
<name>A0A2I2MFW3_9BACT</name>
<dbReference type="EMBL" id="LT966316">
    <property type="protein sequence ID" value="SOU92608.1"/>
    <property type="molecule type" value="Genomic_DNA"/>
</dbReference>
<dbReference type="Pfam" id="PF07883">
    <property type="entry name" value="Cupin_2"/>
    <property type="match status" value="1"/>
</dbReference>
<dbReference type="PANTHER" id="PTHR40112:SF1">
    <property type="entry name" value="H2HPP ISOMERASE"/>
    <property type="match status" value="1"/>
</dbReference>
<proteinExistence type="predicted"/>
<dbReference type="PANTHER" id="PTHR40112">
    <property type="entry name" value="H2HPP ISOMERASE"/>
    <property type="match status" value="1"/>
</dbReference>
<dbReference type="AlphaFoldDB" id="A0A2I2MFW3"/>
<organism evidence="2">
    <name type="scientific">Leptospirillum ferriphilum</name>
    <dbReference type="NCBI Taxonomy" id="178606"/>
    <lineage>
        <taxon>Bacteria</taxon>
        <taxon>Pseudomonadati</taxon>
        <taxon>Nitrospirota</taxon>
        <taxon>Nitrospiria</taxon>
        <taxon>Nitrospirales</taxon>
        <taxon>Nitrospiraceae</taxon>
        <taxon>Leptospirillum</taxon>
    </lineage>
</organism>
<protein>
    <submittedName>
        <fullName evidence="2">Cupin domain protein</fullName>
    </submittedName>
</protein>
<dbReference type="InterPro" id="IPR052535">
    <property type="entry name" value="Bacilysin_H2HPP_isomerase"/>
</dbReference>